<sequence length="210" mass="23357">MAAAAAAASTTASATAPKYPSVLRPVPSAGPGINKLAFTLAGTSTGLLLYVVASPKRYPPHYVERQFLNADEWIQRGVGNYEYYCPEKGAVFPPYKWLDALPPLEDHNNHTADIFRENPGLYDELKKRATENGINLGKCIKTGMDNSSLHMDKQVGAVAADVESYWTFKELFDEVLRRLHGYDEGRRQPHDFDSNKLTDVRIDPLEKCAL</sequence>
<keyword evidence="3" id="KW-0418">Kinase</keyword>
<proteinExistence type="inferred from homology"/>
<dbReference type="InterPro" id="IPR022413">
    <property type="entry name" value="ATP-guanido_PTrfase_N"/>
</dbReference>
<dbReference type="GO" id="GO:0046314">
    <property type="term" value="P:phosphocreatine biosynthetic process"/>
    <property type="evidence" value="ECO:0007669"/>
    <property type="project" value="InterPro"/>
</dbReference>
<dbReference type="GO" id="GO:0004111">
    <property type="term" value="F:creatine kinase activity"/>
    <property type="evidence" value="ECO:0007669"/>
    <property type="project" value="InterPro"/>
</dbReference>
<evidence type="ECO:0000256" key="1">
    <source>
        <dbReference type="PROSITE-ProRule" id="PRU00842"/>
    </source>
</evidence>
<protein>
    <submittedName>
        <fullName evidence="3">Creatine kinase S-type, mitochondrial</fullName>
    </submittedName>
</protein>
<dbReference type="PANTHER" id="PTHR11547">
    <property type="entry name" value="ARGININE OR CREATINE KINASE"/>
    <property type="match status" value="1"/>
</dbReference>
<dbReference type="OrthoDB" id="418207at2759"/>
<feature type="domain" description="Phosphagen kinase N-terminal" evidence="2">
    <location>
        <begin position="93"/>
        <end position="181"/>
    </location>
</feature>
<accession>A0A7J6KV07</accession>
<keyword evidence="4" id="KW-1185">Reference proteome</keyword>
<comment type="caution">
    <text evidence="3">The sequence shown here is derived from an EMBL/GenBank/DDBJ whole genome shotgun (WGS) entry which is preliminary data.</text>
</comment>
<dbReference type="PROSITE" id="PS51509">
    <property type="entry name" value="PHOSPHAGEN_KINASE_N"/>
    <property type="match status" value="1"/>
</dbReference>
<dbReference type="EMBL" id="JAAPAO010001133">
    <property type="protein sequence ID" value="KAF4651038.1"/>
    <property type="molecule type" value="Genomic_DNA"/>
</dbReference>
<dbReference type="GO" id="GO:0005615">
    <property type="term" value="C:extracellular space"/>
    <property type="evidence" value="ECO:0007669"/>
    <property type="project" value="TreeGrafter"/>
</dbReference>
<organism evidence="3 4">
    <name type="scientific">Perkinsus chesapeaki</name>
    <name type="common">Clam parasite</name>
    <name type="synonym">Perkinsus andrewsi</name>
    <dbReference type="NCBI Taxonomy" id="330153"/>
    <lineage>
        <taxon>Eukaryota</taxon>
        <taxon>Sar</taxon>
        <taxon>Alveolata</taxon>
        <taxon>Perkinsozoa</taxon>
        <taxon>Perkinsea</taxon>
        <taxon>Perkinsida</taxon>
        <taxon>Perkinsidae</taxon>
        <taxon>Perkinsus</taxon>
    </lineage>
</organism>
<evidence type="ECO:0000313" key="4">
    <source>
        <dbReference type="Proteomes" id="UP000591131"/>
    </source>
</evidence>
<dbReference type="Proteomes" id="UP000591131">
    <property type="component" value="Unassembled WGS sequence"/>
</dbReference>
<keyword evidence="3" id="KW-0808">Transferase</keyword>
<evidence type="ECO:0000259" key="2">
    <source>
        <dbReference type="PROSITE" id="PS51509"/>
    </source>
</evidence>
<dbReference type="InterPro" id="IPR036802">
    <property type="entry name" value="ATP-guanido_PTrfase_N_sf"/>
</dbReference>
<reference evidence="3 4" key="1">
    <citation type="submission" date="2020-04" db="EMBL/GenBank/DDBJ databases">
        <title>Perkinsus chesapeaki whole genome sequence.</title>
        <authorList>
            <person name="Bogema D.R."/>
        </authorList>
    </citation>
    <scope>NUCLEOTIDE SEQUENCE [LARGE SCALE GENOMIC DNA]</scope>
    <source>
        <strain evidence="3">ATCC PRA-425</strain>
    </source>
</reference>
<comment type="similarity">
    <text evidence="1">Belongs to the ATP:guanido phosphotransferase family.</text>
</comment>
<dbReference type="Pfam" id="PF02807">
    <property type="entry name" value="ATP-gua_PtransN"/>
    <property type="match status" value="1"/>
</dbReference>
<dbReference type="PANTHER" id="PTHR11547:SF38">
    <property type="entry name" value="ARGININE KINASE 1-RELATED"/>
    <property type="match status" value="1"/>
</dbReference>
<evidence type="ECO:0000313" key="3">
    <source>
        <dbReference type="EMBL" id="KAF4651038.1"/>
    </source>
</evidence>
<dbReference type="SUPFAM" id="SSF48034">
    <property type="entry name" value="Guanido kinase N-terminal domain"/>
    <property type="match status" value="1"/>
</dbReference>
<dbReference type="AlphaFoldDB" id="A0A7J6KV07"/>
<dbReference type="Gene3D" id="1.10.135.10">
    <property type="entry name" value="ATP:guanido phosphotransferase, N-terminal domain"/>
    <property type="match status" value="1"/>
</dbReference>
<gene>
    <name evidence="3" type="primary">CKMT2_3</name>
    <name evidence="3" type="ORF">FOL47_000706</name>
</gene>
<name>A0A7J6KV07_PERCH</name>
<dbReference type="InterPro" id="IPR000749">
    <property type="entry name" value="ATP-guanido_PTrfase"/>
</dbReference>